<evidence type="ECO:0000313" key="3">
    <source>
        <dbReference type="Proteomes" id="UP001234989"/>
    </source>
</evidence>
<reference evidence="2" key="1">
    <citation type="submission" date="2023-08" db="EMBL/GenBank/DDBJ databases">
        <title>A de novo genome assembly of Solanum verrucosum Schlechtendal, a Mexican diploid species geographically isolated from the other diploid A-genome species in potato relatives.</title>
        <authorList>
            <person name="Hosaka K."/>
        </authorList>
    </citation>
    <scope>NUCLEOTIDE SEQUENCE</scope>
    <source>
        <tissue evidence="2">Young leaves</tissue>
    </source>
</reference>
<dbReference type="GO" id="GO:0003676">
    <property type="term" value="F:nucleic acid binding"/>
    <property type="evidence" value="ECO:0007669"/>
    <property type="project" value="InterPro"/>
</dbReference>
<dbReference type="InterPro" id="IPR056924">
    <property type="entry name" value="SH3_Tf2-1"/>
</dbReference>
<dbReference type="PANTHER" id="PTHR46148">
    <property type="entry name" value="CHROMO DOMAIN-CONTAINING PROTEIN"/>
    <property type="match status" value="1"/>
</dbReference>
<dbReference type="GO" id="GO:0015074">
    <property type="term" value="P:DNA integration"/>
    <property type="evidence" value="ECO:0007669"/>
    <property type="project" value="InterPro"/>
</dbReference>
<dbReference type="PANTHER" id="PTHR46148:SF57">
    <property type="entry name" value="OS12G0499874 PROTEIN"/>
    <property type="match status" value="1"/>
</dbReference>
<dbReference type="InterPro" id="IPR012337">
    <property type="entry name" value="RNaseH-like_sf"/>
</dbReference>
<organism evidence="2 3">
    <name type="scientific">Solanum verrucosum</name>
    <dbReference type="NCBI Taxonomy" id="315347"/>
    <lineage>
        <taxon>Eukaryota</taxon>
        <taxon>Viridiplantae</taxon>
        <taxon>Streptophyta</taxon>
        <taxon>Embryophyta</taxon>
        <taxon>Tracheophyta</taxon>
        <taxon>Spermatophyta</taxon>
        <taxon>Magnoliopsida</taxon>
        <taxon>eudicotyledons</taxon>
        <taxon>Gunneridae</taxon>
        <taxon>Pentapetalae</taxon>
        <taxon>asterids</taxon>
        <taxon>lamiids</taxon>
        <taxon>Solanales</taxon>
        <taxon>Solanaceae</taxon>
        <taxon>Solanoideae</taxon>
        <taxon>Solaneae</taxon>
        <taxon>Solanum</taxon>
    </lineage>
</organism>
<dbReference type="SUPFAM" id="SSF53098">
    <property type="entry name" value="Ribonuclease H-like"/>
    <property type="match status" value="1"/>
</dbReference>
<accession>A0AAF0Q0U4</accession>
<dbReference type="EMBL" id="CP133613">
    <property type="protein sequence ID" value="WMV13400.1"/>
    <property type="molecule type" value="Genomic_DNA"/>
</dbReference>
<evidence type="ECO:0000313" key="2">
    <source>
        <dbReference type="EMBL" id="WMV13400.1"/>
    </source>
</evidence>
<keyword evidence="3" id="KW-1185">Reference proteome</keyword>
<name>A0AAF0Q0U4_SOLVR</name>
<dbReference type="Proteomes" id="UP001234989">
    <property type="component" value="Chromosome 2"/>
</dbReference>
<dbReference type="InterPro" id="IPR001584">
    <property type="entry name" value="Integrase_cat-core"/>
</dbReference>
<protein>
    <recommendedName>
        <fullName evidence="1">Integrase catalytic domain-containing protein</fullName>
    </recommendedName>
</protein>
<sequence>MPHDLRGVDRGPQLTYHFWKSFQKGLGTNVNLSTTFHPHTDGHAEHSIQTLEDMLIDCVIDFKGSRDDHLPLKDFAYNNSHNFNIQMAPYEALYWRRCKSPVCSFEQVSPTKRVMRFSKIGKLSTRYVGHYKILKMVGKVAYEFELPPELAAVHPFFHISLLKKCVGDPISILPLECVAVKVSLAYEEVPVEILDR</sequence>
<dbReference type="Gene3D" id="3.30.420.10">
    <property type="entry name" value="Ribonuclease H-like superfamily/Ribonuclease H"/>
    <property type="match status" value="1"/>
</dbReference>
<dbReference type="InterPro" id="IPR036397">
    <property type="entry name" value="RNaseH_sf"/>
</dbReference>
<evidence type="ECO:0000259" key="1">
    <source>
        <dbReference type="PROSITE" id="PS50994"/>
    </source>
</evidence>
<feature type="domain" description="Integrase catalytic" evidence="1">
    <location>
        <begin position="1"/>
        <end position="97"/>
    </location>
</feature>
<dbReference type="AlphaFoldDB" id="A0AAF0Q0U4"/>
<gene>
    <name evidence="2" type="ORF">MTR67_006785</name>
</gene>
<dbReference type="PROSITE" id="PS50994">
    <property type="entry name" value="INTEGRASE"/>
    <property type="match status" value="1"/>
</dbReference>
<dbReference type="Pfam" id="PF24626">
    <property type="entry name" value="SH3_Tf2-1"/>
    <property type="match status" value="1"/>
</dbReference>
<proteinExistence type="predicted"/>